<keyword evidence="4" id="KW-1185">Reference proteome</keyword>
<feature type="transmembrane region" description="Helical" evidence="1">
    <location>
        <begin position="240"/>
        <end position="264"/>
    </location>
</feature>
<dbReference type="RefSeq" id="XP_044551441.1">
    <property type="nucleotide sequence ID" value="XM_044691126.1"/>
</dbReference>
<feature type="transmembrane region" description="Helical" evidence="1">
    <location>
        <begin position="308"/>
        <end position="327"/>
    </location>
</feature>
<reference evidence="3 4" key="1">
    <citation type="journal article" date="2018" name="BMC Genomics">
        <title>The genome of Naegleria lovaniensis, the basis for a comparative approach to unravel pathogenicity factors of the human pathogenic amoeba N. fowleri.</title>
        <authorList>
            <person name="Liechti N."/>
            <person name="Schurch N."/>
            <person name="Bruggmann R."/>
            <person name="Wittwer M."/>
        </authorList>
    </citation>
    <scope>NUCLEOTIDE SEQUENCE [LARGE SCALE GENOMIC DNA]</scope>
    <source>
        <strain evidence="3 4">ATCC 30569</strain>
    </source>
</reference>
<protein>
    <recommendedName>
        <fullName evidence="2">F-box domain-containing protein</fullName>
    </recommendedName>
</protein>
<feature type="transmembrane region" description="Helical" evidence="1">
    <location>
        <begin position="334"/>
        <end position="355"/>
    </location>
</feature>
<feature type="transmembrane region" description="Helical" evidence="1">
    <location>
        <begin position="420"/>
        <end position="443"/>
    </location>
</feature>
<feature type="transmembrane region" description="Helical" evidence="1">
    <location>
        <begin position="375"/>
        <end position="408"/>
    </location>
</feature>
<keyword evidence="1" id="KW-0812">Transmembrane</keyword>
<feature type="domain" description="F-box" evidence="2">
    <location>
        <begin position="47"/>
        <end position="93"/>
    </location>
</feature>
<accession>A0AA88GWL1</accession>
<gene>
    <name evidence="3" type="ORF">C9374_001781</name>
</gene>
<dbReference type="EMBL" id="PYSW02000013">
    <property type="protein sequence ID" value="KAG2387449.1"/>
    <property type="molecule type" value="Genomic_DNA"/>
</dbReference>
<dbReference type="SUPFAM" id="SSF81383">
    <property type="entry name" value="F-box domain"/>
    <property type="match status" value="1"/>
</dbReference>
<keyword evidence="1" id="KW-0472">Membrane</keyword>
<dbReference type="PROSITE" id="PS50181">
    <property type="entry name" value="FBOX"/>
    <property type="match status" value="1"/>
</dbReference>
<keyword evidence="1" id="KW-1133">Transmembrane helix</keyword>
<dbReference type="GeneID" id="68094237"/>
<proteinExistence type="predicted"/>
<dbReference type="Gene3D" id="1.20.1280.50">
    <property type="match status" value="1"/>
</dbReference>
<evidence type="ECO:0000259" key="2">
    <source>
        <dbReference type="PROSITE" id="PS50181"/>
    </source>
</evidence>
<comment type="caution">
    <text evidence="3">The sequence shown here is derived from an EMBL/GenBank/DDBJ whole genome shotgun (WGS) entry which is preliminary data.</text>
</comment>
<feature type="transmembrane region" description="Helical" evidence="1">
    <location>
        <begin position="271"/>
        <end position="288"/>
    </location>
</feature>
<dbReference type="Proteomes" id="UP000816034">
    <property type="component" value="Unassembled WGS sequence"/>
</dbReference>
<evidence type="ECO:0000256" key="1">
    <source>
        <dbReference type="SAM" id="Phobius"/>
    </source>
</evidence>
<name>A0AA88GWL1_NAELO</name>
<dbReference type="AlphaFoldDB" id="A0AA88GWL1"/>
<organism evidence="3 4">
    <name type="scientific">Naegleria lovaniensis</name>
    <name type="common">Amoeba</name>
    <dbReference type="NCBI Taxonomy" id="51637"/>
    <lineage>
        <taxon>Eukaryota</taxon>
        <taxon>Discoba</taxon>
        <taxon>Heterolobosea</taxon>
        <taxon>Tetramitia</taxon>
        <taxon>Eutetramitia</taxon>
        <taxon>Vahlkampfiidae</taxon>
        <taxon>Naegleria</taxon>
    </lineage>
</organism>
<dbReference type="SMART" id="SM00256">
    <property type="entry name" value="FBOX"/>
    <property type="match status" value="1"/>
</dbReference>
<evidence type="ECO:0000313" key="3">
    <source>
        <dbReference type="EMBL" id="KAG2387449.1"/>
    </source>
</evidence>
<evidence type="ECO:0000313" key="4">
    <source>
        <dbReference type="Proteomes" id="UP000816034"/>
    </source>
</evidence>
<feature type="transmembrane region" description="Helical" evidence="1">
    <location>
        <begin position="463"/>
        <end position="483"/>
    </location>
</feature>
<dbReference type="Pfam" id="PF12937">
    <property type="entry name" value="F-box-like"/>
    <property type="match status" value="1"/>
</dbReference>
<dbReference type="InterPro" id="IPR036047">
    <property type="entry name" value="F-box-like_dom_sf"/>
</dbReference>
<sequence length="521" mass="59059">MAEFTILKTINDDDAHVDDHHELYDRVHHHHPFKRNSDSSGTAVHVVATKVFIPPEILIEIFQYLDRDSLVRISCVNSGFQDNSRKSILWKLLLQKDWRLLRVNSNNDSLQQDTSDRDTDQNEFELVPQSEINHDSIMGNSPKDLARACHDEQNYYETYQQRYSQYKIWRNSIAFIYEEERNQYINRINSSSQPYLKSYLRYLMSYPILYIRLLKFLFISPQEQPDYGLANEVEYIKQKALSAGGSLLLLITFMPVIFSTLIAGIYPSNPILTLIHMILQLTLIIMYGMSHLYNKMDKSISSYPQPNYLYSLVAITAFITLVLMRYVDDLLSCSLVVFQISIALGLATSLNHMISNTEDIDELFGNNAGPNTAPPFVTCMILANLVSLVVVVGGFKAVLLTIILIAIFTGGSTGGDIGEILKLIDFRTIVFIIVAGLSVFVFFLAKNNVGGNFKKKRAVRQSVAILLLVLLILSFMTLFWRLVAIQSGSQVRWELSFFNIDYDADTGTTNVSQANASSTTA</sequence>
<dbReference type="InterPro" id="IPR001810">
    <property type="entry name" value="F-box_dom"/>
</dbReference>